<dbReference type="InterPro" id="IPR007684">
    <property type="entry name" value="Znf_Ogr/Delta"/>
</dbReference>
<reference evidence="2" key="1">
    <citation type="submission" date="2023-08" db="EMBL/GenBank/DDBJ databases">
        <title>Functional and genomic diversity of the sorghum phyllosphere microbiome.</title>
        <authorList>
            <person name="Shade A."/>
        </authorList>
    </citation>
    <scope>NUCLEOTIDE SEQUENCE</scope>
    <source>
        <strain evidence="2">SORGH_AS_0201</strain>
    </source>
</reference>
<evidence type="ECO:0000259" key="1">
    <source>
        <dbReference type="Pfam" id="PF04606"/>
    </source>
</evidence>
<name>A0AAJ2BS00_9PSED</name>
<proteinExistence type="predicted"/>
<dbReference type="Pfam" id="PF04606">
    <property type="entry name" value="Ogr_Delta"/>
    <property type="match status" value="1"/>
</dbReference>
<dbReference type="Proteomes" id="UP001268036">
    <property type="component" value="Unassembled WGS sequence"/>
</dbReference>
<sequence length="151" mass="15957">MHAHHQPAAITFPVFCRSATYKSAACRSSAVQGKLGASRNHGVLTMTHTPIPARKTTRGRQCPDCGASLVKRSSMSKHPLLSRTFLICRNPVCGATFLGVDEITHRLSPSSQPNPAVTLPYAPSALRRVALDDLEQDAGAAIAGQAEGDAA</sequence>
<evidence type="ECO:0000313" key="3">
    <source>
        <dbReference type="Proteomes" id="UP001268036"/>
    </source>
</evidence>
<gene>
    <name evidence="2" type="ORF">QE440_003070</name>
</gene>
<protein>
    <submittedName>
        <fullName evidence="2">RNA-binding Zn-ribbon protein involved in translation (DUF1610 family)</fullName>
    </submittedName>
</protein>
<evidence type="ECO:0000313" key="2">
    <source>
        <dbReference type="EMBL" id="MDR6235329.1"/>
    </source>
</evidence>
<dbReference type="EMBL" id="JAVJAF010000001">
    <property type="protein sequence ID" value="MDR6235329.1"/>
    <property type="molecule type" value="Genomic_DNA"/>
</dbReference>
<dbReference type="AlphaFoldDB" id="A0AAJ2BS00"/>
<feature type="domain" description="Zinc finger Ogr/Delta-type" evidence="1">
    <location>
        <begin position="62"/>
        <end position="105"/>
    </location>
</feature>
<dbReference type="RefSeq" id="WP_309759840.1">
    <property type="nucleotide sequence ID" value="NZ_JAVJAF010000001.1"/>
</dbReference>
<organism evidence="2 3">
    <name type="scientific">Pseudomonas oryzihabitans</name>
    <dbReference type="NCBI Taxonomy" id="47885"/>
    <lineage>
        <taxon>Bacteria</taxon>
        <taxon>Pseudomonadati</taxon>
        <taxon>Pseudomonadota</taxon>
        <taxon>Gammaproteobacteria</taxon>
        <taxon>Pseudomonadales</taxon>
        <taxon>Pseudomonadaceae</taxon>
        <taxon>Pseudomonas</taxon>
    </lineage>
</organism>
<comment type="caution">
    <text evidence="2">The sequence shown here is derived from an EMBL/GenBank/DDBJ whole genome shotgun (WGS) entry which is preliminary data.</text>
</comment>
<accession>A0AAJ2BS00</accession>